<proteinExistence type="predicted"/>
<organism evidence="1 2">
    <name type="scientific">Falsigemmobacter faecalis</name>
    <dbReference type="NCBI Taxonomy" id="2488730"/>
    <lineage>
        <taxon>Bacteria</taxon>
        <taxon>Pseudomonadati</taxon>
        <taxon>Pseudomonadota</taxon>
        <taxon>Alphaproteobacteria</taxon>
        <taxon>Rhodobacterales</taxon>
        <taxon>Paracoccaceae</taxon>
        <taxon>Falsigemmobacter</taxon>
    </lineage>
</organism>
<dbReference type="AlphaFoldDB" id="A0A3P3D3R2"/>
<keyword evidence="2" id="KW-1185">Reference proteome</keyword>
<name>A0A3P3D3R2_9RHOB</name>
<dbReference type="Proteomes" id="UP000282125">
    <property type="component" value="Unassembled WGS sequence"/>
</dbReference>
<gene>
    <name evidence="1" type="ORF">EG244_18900</name>
</gene>
<dbReference type="EMBL" id="RRAZ01000050">
    <property type="protein sequence ID" value="RRH69029.1"/>
    <property type="molecule type" value="Genomic_DNA"/>
</dbReference>
<comment type="caution">
    <text evidence="1">The sequence shown here is derived from an EMBL/GenBank/DDBJ whole genome shotgun (WGS) entry which is preliminary data.</text>
</comment>
<reference evidence="1 2" key="1">
    <citation type="submission" date="2018-11" db="EMBL/GenBank/DDBJ databases">
        <title>Gemmobacter sp. nov., YIM 102744-1 draft genome.</title>
        <authorList>
            <person name="Li G."/>
            <person name="Jiang Y."/>
        </authorList>
    </citation>
    <scope>NUCLEOTIDE SEQUENCE [LARGE SCALE GENOMIC DNA]</scope>
    <source>
        <strain evidence="1 2">YIM 102744-1</strain>
    </source>
</reference>
<sequence length="424" mass="46932">MSKKIAEFSYDLHSGLSSLSVPEFDQLPVLGMCATLAVHIKGLGEIEYDVLRKVSDHFMSIPSFALKQVVEILDAIEFVNIISRGRTIEKIIPNIPIFDNVYEGLGQFASNELSFNEHEDATIEILSALYDAPKNRESLLAKSGINKILFNRCVTLGEKSGILTEQMARGKSILISPYYFADNLTGLADTVALAGAPALQSTLQKIKESQGWPLSLVASTGRIGNVQLTPTEQQLVQKLASEGIVKPPTISFGAKTESFLFTPKPGGARLNAANREIYERAMAIISAVRKGQLLPEEYRIRSPIAILRALRNNGFLGSNSEASEQYRNLVVMKVAHLKEVASGRWQLQLHRTIENEQALDLAIELLEEGTVSNMEVNQEARIALSKGEEYIQSLISATELKKRQKQLTDPQAIEEFDQLVMQFD</sequence>
<accession>A0A3P3D3R2</accession>
<dbReference type="OrthoDB" id="7783360at2"/>
<protein>
    <submittedName>
        <fullName evidence="1">Uncharacterized protein</fullName>
    </submittedName>
</protein>
<evidence type="ECO:0000313" key="1">
    <source>
        <dbReference type="EMBL" id="RRH69029.1"/>
    </source>
</evidence>
<evidence type="ECO:0000313" key="2">
    <source>
        <dbReference type="Proteomes" id="UP000282125"/>
    </source>
</evidence>
<dbReference type="RefSeq" id="WP_124966720.1">
    <property type="nucleotide sequence ID" value="NZ_RRAZ01000050.1"/>
</dbReference>